<evidence type="ECO:0000313" key="1">
    <source>
        <dbReference type="EMBL" id="MPN26042.1"/>
    </source>
</evidence>
<organism evidence="1">
    <name type="scientific">bioreactor metagenome</name>
    <dbReference type="NCBI Taxonomy" id="1076179"/>
    <lineage>
        <taxon>unclassified sequences</taxon>
        <taxon>metagenomes</taxon>
        <taxon>ecological metagenomes</taxon>
    </lineage>
</organism>
<proteinExistence type="predicted"/>
<accession>A0A645GJI0</accession>
<protein>
    <recommendedName>
        <fullName evidence="2">Porin domain-containing protein</fullName>
    </recommendedName>
</protein>
<evidence type="ECO:0008006" key="2">
    <source>
        <dbReference type="Google" id="ProtNLM"/>
    </source>
</evidence>
<dbReference type="AlphaFoldDB" id="A0A645GJI0"/>
<name>A0A645GJI0_9ZZZZ</name>
<reference evidence="1" key="1">
    <citation type="submission" date="2019-08" db="EMBL/GenBank/DDBJ databases">
        <authorList>
            <person name="Kucharzyk K."/>
            <person name="Murdoch R.W."/>
            <person name="Higgins S."/>
            <person name="Loffler F."/>
        </authorList>
    </citation>
    <scope>NUCLEOTIDE SEQUENCE</scope>
</reference>
<comment type="caution">
    <text evidence="1">The sequence shown here is derived from an EMBL/GenBank/DDBJ whole genome shotgun (WGS) entry which is preliminary data.</text>
</comment>
<dbReference type="EMBL" id="VSSQ01075444">
    <property type="protein sequence ID" value="MPN26042.1"/>
    <property type="molecule type" value="Genomic_DNA"/>
</dbReference>
<gene>
    <name evidence="1" type="ORF">SDC9_173464</name>
</gene>
<sequence length="64" mass="6992">MTAGGDFATASIVNTANDKQGYALTANYALGNMVITGVQTFNTKKVSDKSDMDEYTRVQIDYKF</sequence>